<dbReference type="Proteomes" id="UP001283361">
    <property type="component" value="Unassembled WGS sequence"/>
</dbReference>
<reference evidence="1" key="1">
    <citation type="journal article" date="2023" name="G3 (Bethesda)">
        <title>A reference genome for the long-term kleptoplast-retaining sea slug Elysia crispata morphotype clarki.</title>
        <authorList>
            <person name="Eastman K.E."/>
            <person name="Pendleton A.L."/>
            <person name="Shaikh M.A."/>
            <person name="Suttiyut T."/>
            <person name="Ogas R."/>
            <person name="Tomko P."/>
            <person name="Gavelis G."/>
            <person name="Widhalm J.R."/>
            <person name="Wisecaver J.H."/>
        </authorList>
    </citation>
    <scope>NUCLEOTIDE SEQUENCE</scope>
    <source>
        <strain evidence="1">ECLA1</strain>
    </source>
</reference>
<proteinExistence type="predicted"/>
<sequence>MPGRIKEMLPTLSSPADPACHLQLGRNSGHRRAKVLHLCDPRRYTSVTKGVVLLLQFHVLQGLRTSLARPWIISQGHKDSSCSSR</sequence>
<accession>A0AAE1E4G5</accession>
<dbReference type="EMBL" id="JAWDGP010001181">
    <property type="protein sequence ID" value="KAK3793697.1"/>
    <property type="molecule type" value="Genomic_DNA"/>
</dbReference>
<protein>
    <submittedName>
        <fullName evidence="1">Uncharacterized protein</fullName>
    </submittedName>
</protein>
<name>A0AAE1E4G5_9GAST</name>
<evidence type="ECO:0000313" key="1">
    <source>
        <dbReference type="EMBL" id="KAK3793697.1"/>
    </source>
</evidence>
<gene>
    <name evidence="1" type="ORF">RRG08_015394</name>
</gene>
<comment type="caution">
    <text evidence="1">The sequence shown here is derived from an EMBL/GenBank/DDBJ whole genome shotgun (WGS) entry which is preliminary data.</text>
</comment>
<evidence type="ECO:0000313" key="2">
    <source>
        <dbReference type="Proteomes" id="UP001283361"/>
    </source>
</evidence>
<keyword evidence="2" id="KW-1185">Reference proteome</keyword>
<organism evidence="1 2">
    <name type="scientific">Elysia crispata</name>
    <name type="common">lettuce slug</name>
    <dbReference type="NCBI Taxonomy" id="231223"/>
    <lineage>
        <taxon>Eukaryota</taxon>
        <taxon>Metazoa</taxon>
        <taxon>Spiralia</taxon>
        <taxon>Lophotrochozoa</taxon>
        <taxon>Mollusca</taxon>
        <taxon>Gastropoda</taxon>
        <taxon>Heterobranchia</taxon>
        <taxon>Euthyneura</taxon>
        <taxon>Panpulmonata</taxon>
        <taxon>Sacoglossa</taxon>
        <taxon>Placobranchoidea</taxon>
        <taxon>Plakobranchidae</taxon>
        <taxon>Elysia</taxon>
    </lineage>
</organism>
<dbReference type="AlphaFoldDB" id="A0AAE1E4G5"/>